<sequence length="305" mass="32284">MRIVMAGSSGFLGTTLAERLRRGGHEVVRLVRRPAEAADEATWNPSGGQLDPTLLVGAGAVINLAGAGVGDKRWTARYKSLIRSSRVDSTGTIARAVRLLPAEDRPRALLQSSAVGWYGDTGDQEVTEEAPAGTGFLADVCRVWEAAARPAEDAGSRVVLLRTGLPLDANGGLLKPQMPLFRLGAGARLGGGKQWVPWIALDDWLAAVEFLLRRDDLAGPVNLVGPQPVTNATFTRTLAKILHRPALLQVPGIALQVALGEFAHEALRSQRALPGVLERAGFPFAHPTLESALRAAINDDSPAAA</sequence>
<dbReference type="Proteomes" id="UP000182486">
    <property type="component" value="Unassembled WGS sequence"/>
</dbReference>
<evidence type="ECO:0000259" key="2">
    <source>
        <dbReference type="Pfam" id="PF01370"/>
    </source>
</evidence>
<dbReference type="Pfam" id="PF01370">
    <property type="entry name" value="Epimerase"/>
    <property type="match status" value="1"/>
</dbReference>
<reference evidence="4 5" key="1">
    <citation type="submission" date="2016-09" db="EMBL/GenBank/DDBJ databases">
        <title>Couchioplanes caeruleus draft genome sequence.</title>
        <authorList>
            <person name="Sheehan J."/>
            <person name="Caffrey P."/>
        </authorList>
    </citation>
    <scope>NUCLEOTIDE SEQUENCE [LARGE SCALE GENOMIC DNA]</scope>
    <source>
        <strain evidence="4 5">DSM 43634</strain>
    </source>
</reference>
<feature type="domain" description="NAD-dependent epimerase/dehydratase" evidence="2">
    <location>
        <begin position="3"/>
        <end position="215"/>
    </location>
</feature>
<dbReference type="InterPro" id="IPR036291">
    <property type="entry name" value="NAD(P)-bd_dom_sf"/>
</dbReference>
<organism evidence="4 5">
    <name type="scientific">Couchioplanes caeruleus subsp. caeruleus</name>
    <dbReference type="NCBI Taxonomy" id="56427"/>
    <lineage>
        <taxon>Bacteria</taxon>
        <taxon>Bacillati</taxon>
        <taxon>Actinomycetota</taxon>
        <taxon>Actinomycetes</taxon>
        <taxon>Micromonosporales</taxon>
        <taxon>Micromonosporaceae</taxon>
        <taxon>Couchioplanes</taxon>
    </lineage>
</organism>
<dbReference type="InterPro" id="IPR010099">
    <property type="entry name" value="SDR39U1"/>
</dbReference>
<dbReference type="PANTHER" id="PTHR11092">
    <property type="entry name" value="SUGAR NUCLEOTIDE EPIMERASE RELATED"/>
    <property type="match status" value="1"/>
</dbReference>
<name>A0A1K0GIB6_9ACTN</name>
<accession>A0A1K0GIB6</accession>
<gene>
    <name evidence="4" type="ORF">BG844_30735</name>
</gene>
<evidence type="ECO:0000313" key="4">
    <source>
        <dbReference type="EMBL" id="OJF10668.1"/>
    </source>
</evidence>
<evidence type="ECO:0000313" key="5">
    <source>
        <dbReference type="Proteomes" id="UP000182486"/>
    </source>
</evidence>
<proteinExistence type="inferred from homology"/>
<dbReference type="EMBL" id="MEIA01000465">
    <property type="protein sequence ID" value="OJF10668.1"/>
    <property type="molecule type" value="Genomic_DNA"/>
</dbReference>
<dbReference type="Gene3D" id="3.40.50.720">
    <property type="entry name" value="NAD(P)-binding Rossmann-like Domain"/>
    <property type="match status" value="1"/>
</dbReference>
<keyword evidence="5" id="KW-1185">Reference proteome</keyword>
<protein>
    <submittedName>
        <fullName evidence="4">TIGR01777 family protein</fullName>
    </submittedName>
</protein>
<dbReference type="RefSeq" id="WP_071808825.1">
    <property type="nucleotide sequence ID" value="NZ_MEIA01000465.1"/>
</dbReference>
<dbReference type="SUPFAM" id="SSF51735">
    <property type="entry name" value="NAD(P)-binding Rossmann-fold domains"/>
    <property type="match status" value="1"/>
</dbReference>
<dbReference type="PANTHER" id="PTHR11092:SF0">
    <property type="entry name" value="EPIMERASE FAMILY PROTEIN SDR39U1"/>
    <property type="match status" value="1"/>
</dbReference>
<evidence type="ECO:0000256" key="1">
    <source>
        <dbReference type="ARBA" id="ARBA00009353"/>
    </source>
</evidence>
<dbReference type="AlphaFoldDB" id="A0A1K0GIB6"/>
<dbReference type="InterPro" id="IPR013549">
    <property type="entry name" value="DUF1731"/>
</dbReference>
<dbReference type="NCBIfam" id="TIGR01777">
    <property type="entry name" value="yfcH"/>
    <property type="match status" value="1"/>
</dbReference>
<evidence type="ECO:0000259" key="3">
    <source>
        <dbReference type="Pfam" id="PF08338"/>
    </source>
</evidence>
<comment type="caution">
    <text evidence="4">The sequence shown here is derived from an EMBL/GenBank/DDBJ whole genome shotgun (WGS) entry which is preliminary data.</text>
</comment>
<comment type="similarity">
    <text evidence="1">Belongs to the NAD(P)-dependent epimerase/dehydratase family. SDR39U1 subfamily.</text>
</comment>
<dbReference type="Pfam" id="PF08338">
    <property type="entry name" value="DUF1731"/>
    <property type="match status" value="1"/>
</dbReference>
<dbReference type="InterPro" id="IPR001509">
    <property type="entry name" value="Epimerase_deHydtase"/>
</dbReference>
<feature type="domain" description="DUF1731" evidence="3">
    <location>
        <begin position="250"/>
        <end position="295"/>
    </location>
</feature>